<gene>
    <name evidence="1" type="ORF">ILEXP_LOCUS33341</name>
</gene>
<name>A0ABC8T4B4_9AQUA</name>
<accession>A0ABC8T4B4</accession>
<evidence type="ECO:0000313" key="1">
    <source>
        <dbReference type="EMBL" id="CAK9164249.1"/>
    </source>
</evidence>
<keyword evidence="2" id="KW-1185">Reference proteome</keyword>
<organism evidence="1 2">
    <name type="scientific">Ilex paraguariensis</name>
    <name type="common">yerba mate</name>
    <dbReference type="NCBI Taxonomy" id="185542"/>
    <lineage>
        <taxon>Eukaryota</taxon>
        <taxon>Viridiplantae</taxon>
        <taxon>Streptophyta</taxon>
        <taxon>Embryophyta</taxon>
        <taxon>Tracheophyta</taxon>
        <taxon>Spermatophyta</taxon>
        <taxon>Magnoliopsida</taxon>
        <taxon>eudicotyledons</taxon>
        <taxon>Gunneridae</taxon>
        <taxon>Pentapetalae</taxon>
        <taxon>asterids</taxon>
        <taxon>campanulids</taxon>
        <taxon>Aquifoliales</taxon>
        <taxon>Aquifoliaceae</taxon>
        <taxon>Ilex</taxon>
    </lineage>
</organism>
<dbReference type="Gene3D" id="1.10.510.10">
    <property type="entry name" value="Transferase(Phosphotransferase) domain 1"/>
    <property type="match status" value="1"/>
</dbReference>
<dbReference type="AlphaFoldDB" id="A0ABC8T4B4"/>
<sequence>MSTAMQKLKGGDAILTMDPRLRRNPASVQAVENVLKLARHCLAPSRHSRPSMRKCAEVLWKIRKDFREKTLSHAACASHHSVNVVERDARQDRKTLFGIEDSESYTFRSA</sequence>
<dbReference type="Proteomes" id="UP001642360">
    <property type="component" value="Unassembled WGS sequence"/>
</dbReference>
<evidence type="ECO:0000313" key="2">
    <source>
        <dbReference type="Proteomes" id="UP001642360"/>
    </source>
</evidence>
<reference evidence="1 2" key="1">
    <citation type="submission" date="2024-02" db="EMBL/GenBank/DDBJ databases">
        <authorList>
            <person name="Vignale AGUSTIN F."/>
            <person name="Sosa J E."/>
            <person name="Modenutti C."/>
        </authorList>
    </citation>
    <scope>NUCLEOTIDE SEQUENCE [LARGE SCALE GENOMIC DNA]</scope>
</reference>
<proteinExistence type="predicted"/>
<dbReference type="EMBL" id="CAUOFW020004169">
    <property type="protein sequence ID" value="CAK9164249.1"/>
    <property type="molecule type" value="Genomic_DNA"/>
</dbReference>
<comment type="caution">
    <text evidence="1">The sequence shown here is derived from an EMBL/GenBank/DDBJ whole genome shotgun (WGS) entry which is preliminary data.</text>
</comment>
<protein>
    <submittedName>
        <fullName evidence="1">Uncharacterized protein</fullName>
    </submittedName>
</protein>